<evidence type="ECO:0000313" key="2">
    <source>
        <dbReference type="EMBL" id="SMC82352.1"/>
    </source>
</evidence>
<dbReference type="RefSeq" id="WP_143736194.1">
    <property type="nucleotide sequence ID" value="NZ_FWXJ01000021.1"/>
</dbReference>
<evidence type="ECO:0000313" key="3">
    <source>
        <dbReference type="Proteomes" id="UP000192708"/>
    </source>
</evidence>
<name>A0A1W2CBU6_9BURK</name>
<gene>
    <name evidence="2" type="ORF">SAMN06296008_12122</name>
</gene>
<evidence type="ECO:0000256" key="1">
    <source>
        <dbReference type="SAM" id="SignalP"/>
    </source>
</evidence>
<dbReference type="EMBL" id="FWXJ01000021">
    <property type="protein sequence ID" value="SMC82352.1"/>
    <property type="molecule type" value="Genomic_DNA"/>
</dbReference>
<reference evidence="2 3" key="1">
    <citation type="submission" date="2017-04" db="EMBL/GenBank/DDBJ databases">
        <authorList>
            <person name="Afonso C.L."/>
            <person name="Miller P.J."/>
            <person name="Scott M.A."/>
            <person name="Spackman E."/>
            <person name="Goraichik I."/>
            <person name="Dimitrov K.M."/>
            <person name="Suarez D.L."/>
            <person name="Swayne D.E."/>
        </authorList>
    </citation>
    <scope>NUCLEOTIDE SEQUENCE [LARGE SCALE GENOMIC DNA]</scope>
    <source>
        <strain evidence="2 3">VK13</strain>
    </source>
</reference>
<protein>
    <recommendedName>
        <fullName evidence="4">Entericidin EcnAB</fullName>
    </recommendedName>
</protein>
<evidence type="ECO:0008006" key="4">
    <source>
        <dbReference type="Google" id="ProtNLM"/>
    </source>
</evidence>
<feature type="signal peptide" evidence="1">
    <location>
        <begin position="1"/>
        <end position="19"/>
    </location>
</feature>
<organism evidence="2 3">
    <name type="scientific">Polynucleobacter kasalickyi</name>
    <dbReference type="NCBI Taxonomy" id="1938817"/>
    <lineage>
        <taxon>Bacteria</taxon>
        <taxon>Pseudomonadati</taxon>
        <taxon>Pseudomonadota</taxon>
        <taxon>Betaproteobacteria</taxon>
        <taxon>Burkholderiales</taxon>
        <taxon>Burkholderiaceae</taxon>
        <taxon>Polynucleobacter</taxon>
    </lineage>
</organism>
<dbReference type="PROSITE" id="PS51257">
    <property type="entry name" value="PROKAR_LIPOPROTEIN"/>
    <property type="match status" value="1"/>
</dbReference>
<dbReference type="AlphaFoldDB" id="A0A1W2CBU6"/>
<sequence>MKKLLMILTLSSLALSLVACNTVQGLGKDIERSATWTKEKLP</sequence>
<proteinExistence type="predicted"/>
<keyword evidence="1" id="KW-0732">Signal</keyword>
<accession>A0A1W2CBU6</accession>
<feature type="chain" id="PRO_5013229877" description="Entericidin EcnAB" evidence="1">
    <location>
        <begin position="20"/>
        <end position="42"/>
    </location>
</feature>
<dbReference type="Proteomes" id="UP000192708">
    <property type="component" value="Unassembled WGS sequence"/>
</dbReference>
<dbReference type="STRING" id="1938817.SAMN06296008_12122"/>
<keyword evidence="3" id="KW-1185">Reference proteome</keyword>